<sequence length="359" mass="40158">MENKFKPITLEADIKLFEGTDELKQEIASIVKFPDNKTPDVLFFSGIFVSSGENLNKAYFLPSEMVKAYDTIDNKALDIEHEETNIVGHIYSSAFVDRTGNKLDIQTLKDMSNEELEKMDIDVMIAGILYKSRFTELAKEVKNDKWKLSMETYFQDYDIKIGSLILSRKEAEALGLTSEDVLGKVARVLQKGKEIAKGEISRVLRGLLFSGCGLVKNPANPRSVILETAKKRELEEGEIVVELEPGKEEAEAIVTSPVAVQGGPNRDDTRSQTSIGICISYKRRVVDATFEGPDAKVLHEDWCTLYNTGCTSASRGADHPDCIRTKIIEVTKDYTKHRLEDAAKRDERGSLLAELKNLL</sequence>
<dbReference type="AlphaFoldDB" id="A0A0F9M4Z4"/>
<protein>
    <submittedName>
        <fullName evidence="1">Uncharacterized protein</fullName>
    </submittedName>
</protein>
<dbReference type="EMBL" id="LAZR01005142">
    <property type="protein sequence ID" value="KKN02500.1"/>
    <property type="molecule type" value="Genomic_DNA"/>
</dbReference>
<organism evidence="1">
    <name type="scientific">marine sediment metagenome</name>
    <dbReference type="NCBI Taxonomy" id="412755"/>
    <lineage>
        <taxon>unclassified sequences</taxon>
        <taxon>metagenomes</taxon>
        <taxon>ecological metagenomes</taxon>
    </lineage>
</organism>
<name>A0A0F9M4Z4_9ZZZZ</name>
<proteinExistence type="predicted"/>
<evidence type="ECO:0000313" key="1">
    <source>
        <dbReference type="EMBL" id="KKN02500.1"/>
    </source>
</evidence>
<accession>A0A0F9M4Z4</accession>
<comment type="caution">
    <text evidence="1">The sequence shown here is derived from an EMBL/GenBank/DDBJ whole genome shotgun (WGS) entry which is preliminary data.</text>
</comment>
<reference evidence="1" key="1">
    <citation type="journal article" date="2015" name="Nature">
        <title>Complex archaea that bridge the gap between prokaryotes and eukaryotes.</title>
        <authorList>
            <person name="Spang A."/>
            <person name="Saw J.H."/>
            <person name="Jorgensen S.L."/>
            <person name="Zaremba-Niedzwiedzka K."/>
            <person name="Martijn J."/>
            <person name="Lind A.E."/>
            <person name="van Eijk R."/>
            <person name="Schleper C."/>
            <person name="Guy L."/>
            <person name="Ettema T.J."/>
        </authorList>
    </citation>
    <scope>NUCLEOTIDE SEQUENCE</scope>
</reference>
<gene>
    <name evidence="1" type="ORF">LCGC14_1117110</name>
</gene>